<proteinExistence type="predicted"/>
<keyword evidence="3" id="KW-1185">Reference proteome</keyword>
<gene>
    <name evidence="2" type="ORF">Pan181_48560</name>
</gene>
<evidence type="ECO:0000256" key="1">
    <source>
        <dbReference type="SAM" id="Phobius"/>
    </source>
</evidence>
<evidence type="ECO:0000313" key="3">
    <source>
        <dbReference type="Proteomes" id="UP000315750"/>
    </source>
</evidence>
<dbReference type="EMBL" id="CP036278">
    <property type="protein sequence ID" value="QDU58617.1"/>
    <property type="molecule type" value="Genomic_DNA"/>
</dbReference>
<accession>A0A518AV58</accession>
<sequence>MQAASIPEDLSWWQRALQLLLAPIVLPVSLLVVGIPLLIIVLVSLPFSAFHRWAALRRDDRLEDRLASEGRCLRWQELKHLIARKGGTLIVEVRHKDCPKLWWTEDDMRNHFAGWLPCLEEAMEELFTPGSIDDFTEWCYDRYLVEPGGKAILCQRSSASLRVAEISMTAEELNPKTGVAYVPSLHRAEIDGRPV</sequence>
<dbReference type="AlphaFoldDB" id="A0A518AV58"/>
<keyword evidence="1" id="KW-1133">Transmembrane helix</keyword>
<feature type="transmembrane region" description="Helical" evidence="1">
    <location>
        <begin position="20"/>
        <end position="47"/>
    </location>
</feature>
<dbReference type="Proteomes" id="UP000315750">
    <property type="component" value="Chromosome"/>
</dbReference>
<keyword evidence="1" id="KW-0812">Transmembrane</keyword>
<name>A0A518AV58_9BACT</name>
<dbReference type="RefSeq" id="WP_145250856.1">
    <property type="nucleotide sequence ID" value="NZ_CP036278.1"/>
</dbReference>
<dbReference type="KEGG" id="amuc:Pan181_48560"/>
<reference evidence="2 3" key="1">
    <citation type="submission" date="2019-02" db="EMBL/GenBank/DDBJ databases">
        <title>Deep-cultivation of Planctomycetes and their phenomic and genomic characterization uncovers novel biology.</title>
        <authorList>
            <person name="Wiegand S."/>
            <person name="Jogler M."/>
            <person name="Boedeker C."/>
            <person name="Pinto D."/>
            <person name="Vollmers J."/>
            <person name="Rivas-Marin E."/>
            <person name="Kohn T."/>
            <person name="Peeters S.H."/>
            <person name="Heuer A."/>
            <person name="Rast P."/>
            <person name="Oberbeckmann S."/>
            <person name="Bunk B."/>
            <person name="Jeske O."/>
            <person name="Meyerdierks A."/>
            <person name="Storesund J.E."/>
            <person name="Kallscheuer N."/>
            <person name="Luecker S."/>
            <person name="Lage O.M."/>
            <person name="Pohl T."/>
            <person name="Merkel B.J."/>
            <person name="Hornburger P."/>
            <person name="Mueller R.-W."/>
            <person name="Bruemmer F."/>
            <person name="Labrenz M."/>
            <person name="Spormann A.M."/>
            <person name="Op den Camp H."/>
            <person name="Overmann J."/>
            <person name="Amann R."/>
            <person name="Jetten M.S.M."/>
            <person name="Mascher T."/>
            <person name="Medema M.H."/>
            <person name="Devos D.P."/>
            <person name="Kaster A.-K."/>
            <person name="Ovreas L."/>
            <person name="Rohde M."/>
            <person name="Galperin M.Y."/>
            <person name="Jogler C."/>
        </authorList>
    </citation>
    <scope>NUCLEOTIDE SEQUENCE [LARGE SCALE GENOMIC DNA]</scope>
    <source>
        <strain evidence="2 3">Pan181</strain>
    </source>
</reference>
<keyword evidence="1" id="KW-0472">Membrane</keyword>
<evidence type="ECO:0000313" key="2">
    <source>
        <dbReference type="EMBL" id="QDU58617.1"/>
    </source>
</evidence>
<protein>
    <submittedName>
        <fullName evidence="2">Uncharacterized protein</fullName>
    </submittedName>
</protein>
<organism evidence="2 3">
    <name type="scientific">Aeoliella mucimassa</name>
    <dbReference type="NCBI Taxonomy" id="2527972"/>
    <lineage>
        <taxon>Bacteria</taxon>
        <taxon>Pseudomonadati</taxon>
        <taxon>Planctomycetota</taxon>
        <taxon>Planctomycetia</taxon>
        <taxon>Pirellulales</taxon>
        <taxon>Lacipirellulaceae</taxon>
        <taxon>Aeoliella</taxon>
    </lineage>
</organism>